<dbReference type="OrthoDB" id="9807456at2"/>
<evidence type="ECO:0000313" key="12">
    <source>
        <dbReference type="EMBL" id="GAO28281.1"/>
    </source>
</evidence>
<comment type="function">
    <text evidence="10">Pyrophosphatase that catalyzes the hydrolysis of nucleoside triphosphates to their monophosphate derivatives, with a high preference for the non-canonical purine nucleotides XTP (xanthosine triphosphate), dITP (deoxyinosine triphosphate) and ITP. Seems to function as a house-cleaning enzyme that removes non-canonical purine nucleotides from the nucleotide pool, thus preventing their incorporation into DNA/RNA and avoiding chromosomal lesions.</text>
</comment>
<dbReference type="GO" id="GO:0046872">
    <property type="term" value="F:metal ion binding"/>
    <property type="evidence" value="ECO:0007669"/>
    <property type="project" value="UniProtKB-KW"/>
</dbReference>
<dbReference type="Proteomes" id="UP000032900">
    <property type="component" value="Unassembled WGS sequence"/>
</dbReference>
<feature type="binding site" evidence="10">
    <location>
        <position position="39"/>
    </location>
    <ligand>
        <name>Mg(2+)</name>
        <dbReference type="ChEBI" id="CHEBI:18420"/>
    </ligand>
</feature>
<keyword evidence="7 10" id="KW-0546">Nucleotide metabolism</keyword>
<feature type="binding site" evidence="10">
    <location>
        <position position="69"/>
    </location>
    <ligand>
        <name>substrate</name>
    </ligand>
</feature>
<dbReference type="NCBIfam" id="NF011398">
    <property type="entry name" value="PRK14823.1"/>
    <property type="match status" value="1"/>
</dbReference>
<gene>
    <name evidence="12" type="ORF">JCM15548_1355</name>
</gene>
<dbReference type="RefSeq" id="WP_062122127.1">
    <property type="nucleotide sequence ID" value="NZ_BAZW01000002.1"/>
</dbReference>
<dbReference type="GO" id="GO:0005829">
    <property type="term" value="C:cytosol"/>
    <property type="evidence" value="ECO:0007669"/>
    <property type="project" value="TreeGrafter"/>
</dbReference>
<evidence type="ECO:0000256" key="8">
    <source>
        <dbReference type="ARBA" id="ARBA00051875"/>
    </source>
</evidence>
<feature type="binding site" evidence="10">
    <location>
        <position position="68"/>
    </location>
    <ligand>
        <name>Mg(2+)</name>
        <dbReference type="ChEBI" id="CHEBI:18420"/>
    </ligand>
</feature>
<dbReference type="GO" id="GO:0000166">
    <property type="term" value="F:nucleotide binding"/>
    <property type="evidence" value="ECO:0007669"/>
    <property type="project" value="UniProtKB-KW"/>
</dbReference>
<dbReference type="GO" id="GO:0036220">
    <property type="term" value="F:ITP diphosphatase activity"/>
    <property type="evidence" value="ECO:0007669"/>
    <property type="project" value="UniProtKB-UniRule"/>
</dbReference>
<dbReference type="CDD" id="cd00515">
    <property type="entry name" value="HAM1"/>
    <property type="match status" value="1"/>
</dbReference>
<comment type="similarity">
    <text evidence="1 10 11">Belongs to the HAM1 NTPase family.</text>
</comment>
<dbReference type="PANTHER" id="PTHR11067">
    <property type="entry name" value="INOSINE TRIPHOSPHATE PYROPHOSPHATASE/HAM1 PROTEIN"/>
    <property type="match status" value="1"/>
</dbReference>
<dbReference type="EC" id="3.6.1.66" evidence="10"/>
<evidence type="ECO:0000256" key="7">
    <source>
        <dbReference type="ARBA" id="ARBA00023080"/>
    </source>
</evidence>
<comment type="catalytic activity">
    <reaction evidence="8 10">
        <text>dITP + H2O = dIMP + diphosphate + H(+)</text>
        <dbReference type="Rhea" id="RHEA:28342"/>
        <dbReference type="ChEBI" id="CHEBI:15377"/>
        <dbReference type="ChEBI" id="CHEBI:15378"/>
        <dbReference type="ChEBI" id="CHEBI:33019"/>
        <dbReference type="ChEBI" id="CHEBI:61194"/>
        <dbReference type="ChEBI" id="CHEBI:61382"/>
        <dbReference type="EC" id="3.6.1.66"/>
    </reaction>
</comment>
<dbReference type="NCBIfam" id="TIGR00042">
    <property type="entry name" value="RdgB/HAM1 family non-canonical purine NTP pyrophosphatase"/>
    <property type="match status" value="1"/>
</dbReference>
<feature type="binding site" evidence="10">
    <location>
        <begin position="7"/>
        <end position="12"/>
    </location>
    <ligand>
        <name>substrate</name>
    </ligand>
</feature>
<keyword evidence="3 10" id="KW-0479">Metal-binding</keyword>
<dbReference type="GO" id="GO:0009117">
    <property type="term" value="P:nucleotide metabolic process"/>
    <property type="evidence" value="ECO:0007669"/>
    <property type="project" value="UniProtKB-KW"/>
</dbReference>
<dbReference type="SUPFAM" id="SSF52972">
    <property type="entry name" value="ITPase-like"/>
    <property type="match status" value="1"/>
</dbReference>
<keyword evidence="13" id="KW-1185">Reference proteome</keyword>
<dbReference type="GO" id="GO:0035870">
    <property type="term" value="F:dITP diphosphatase activity"/>
    <property type="evidence" value="ECO:0007669"/>
    <property type="project" value="UniProtKB-UniRule"/>
</dbReference>
<evidence type="ECO:0000256" key="2">
    <source>
        <dbReference type="ARBA" id="ARBA00011738"/>
    </source>
</evidence>
<keyword evidence="6 10" id="KW-0460">Magnesium</keyword>
<reference evidence="12 13" key="1">
    <citation type="journal article" date="2015" name="Microbes Environ.">
        <title>Distribution and evolution of nitrogen fixation genes in the phylum bacteroidetes.</title>
        <authorList>
            <person name="Inoue J."/>
            <person name="Oshima K."/>
            <person name="Suda W."/>
            <person name="Sakamoto M."/>
            <person name="Iino T."/>
            <person name="Noda S."/>
            <person name="Hongoh Y."/>
            <person name="Hattori M."/>
            <person name="Ohkuma M."/>
        </authorList>
    </citation>
    <scope>NUCLEOTIDE SEQUENCE [LARGE SCALE GENOMIC DNA]</scope>
    <source>
        <strain evidence="12">JCM 15548</strain>
    </source>
</reference>
<feature type="active site" description="Proton acceptor" evidence="10">
    <location>
        <position position="68"/>
    </location>
</feature>
<dbReference type="HAMAP" id="MF_01405">
    <property type="entry name" value="Non_canon_purine_NTPase"/>
    <property type="match status" value="1"/>
</dbReference>
<dbReference type="Gene3D" id="3.90.950.10">
    <property type="match status" value="1"/>
</dbReference>
<keyword evidence="5 10" id="KW-0378">Hydrolase</keyword>
<evidence type="ECO:0000256" key="9">
    <source>
        <dbReference type="ARBA" id="ARBA00052017"/>
    </source>
</evidence>
<dbReference type="InterPro" id="IPR002637">
    <property type="entry name" value="RdgB/HAM1"/>
</dbReference>
<keyword evidence="4 10" id="KW-0547">Nucleotide-binding</keyword>
<name>A0A0E9LSZ6_9BACT</name>
<feature type="binding site" evidence="10">
    <location>
        <begin position="176"/>
        <end position="177"/>
    </location>
    <ligand>
        <name>substrate</name>
    </ligand>
</feature>
<dbReference type="EMBL" id="BAZW01000002">
    <property type="protein sequence ID" value="GAO28281.1"/>
    <property type="molecule type" value="Genomic_DNA"/>
</dbReference>
<evidence type="ECO:0000256" key="5">
    <source>
        <dbReference type="ARBA" id="ARBA00022801"/>
    </source>
</evidence>
<comment type="subunit">
    <text evidence="2 10">Homodimer.</text>
</comment>
<dbReference type="STRING" id="1236989.JCM15548_1355"/>
<evidence type="ECO:0000313" key="13">
    <source>
        <dbReference type="Proteomes" id="UP000032900"/>
    </source>
</evidence>
<dbReference type="AlphaFoldDB" id="A0A0E9LSZ6"/>
<evidence type="ECO:0000256" key="11">
    <source>
        <dbReference type="RuleBase" id="RU003781"/>
    </source>
</evidence>
<comment type="catalytic activity">
    <reaction evidence="10">
        <text>ITP + H2O = IMP + diphosphate + H(+)</text>
        <dbReference type="Rhea" id="RHEA:29399"/>
        <dbReference type="ChEBI" id="CHEBI:15377"/>
        <dbReference type="ChEBI" id="CHEBI:15378"/>
        <dbReference type="ChEBI" id="CHEBI:33019"/>
        <dbReference type="ChEBI" id="CHEBI:58053"/>
        <dbReference type="ChEBI" id="CHEBI:61402"/>
        <dbReference type="EC" id="3.6.1.66"/>
    </reaction>
</comment>
<evidence type="ECO:0000256" key="4">
    <source>
        <dbReference type="ARBA" id="ARBA00022741"/>
    </source>
</evidence>
<comment type="cofactor">
    <cofactor evidence="10">
        <name>Mg(2+)</name>
        <dbReference type="ChEBI" id="CHEBI:18420"/>
    </cofactor>
    <text evidence="10">Binds 1 Mg(2+) ion per subunit.</text>
</comment>
<dbReference type="Pfam" id="PF01725">
    <property type="entry name" value="Ham1p_like"/>
    <property type="match status" value="1"/>
</dbReference>
<evidence type="ECO:0000256" key="3">
    <source>
        <dbReference type="ARBA" id="ARBA00022723"/>
    </source>
</evidence>
<dbReference type="GO" id="GO:0017111">
    <property type="term" value="F:ribonucleoside triphosphate phosphatase activity"/>
    <property type="evidence" value="ECO:0007669"/>
    <property type="project" value="InterPro"/>
</dbReference>
<evidence type="ECO:0000256" key="1">
    <source>
        <dbReference type="ARBA" id="ARBA00008023"/>
    </source>
</evidence>
<feature type="binding site" evidence="10">
    <location>
        <position position="171"/>
    </location>
    <ligand>
        <name>substrate</name>
    </ligand>
</feature>
<evidence type="ECO:0000256" key="6">
    <source>
        <dbReference type="ARBA" id="ARBA00022842"/>
    </source>
</evidence>
<dbReference type="GO" id="GO:0036222">
    <property type="term" value="F:XTP diphosphatase activity"/>
    <property type="evidence" value="ECO:0007669"/>
    <property type="project" value="UniProtKB-UniRule"/>
</dbReference>
<comment type="catalytic activity">
    <reaction evidence="9 10">
        <text>XTP + H2O = XMP + diphosphate + H(+)</text>
        <dbReference type="Rhea" id="RHEA:28610"/>
        <dbReference type="ChEBI" id="CHEBI:15377"/>
        <dbReference type="ChEBI" id="CHEBI:15378"/>
        <dbReference type="ChEBI" id="CHEBI:33019"/>
        <dbReference type="ChEBI" id="CHEBI:57464"/>
        <dbReference type="ChEBI" id="CHEBI:61314"/>
        <dbReference type="EC" id="3.6.1.66"/>
    </reaction>
</comment>
<evidence type="ECO:0000256" key="10">
    <source>
        <dbReference type="HAMAP-Rule" id="MF_01405"/>
    </source>
</evidence>
<dbReference type="InterPro" id="IPR029001">
    <property type="entry name" value="ITPase-like_fam"/>
</dbReference>
<comment type="caution">
    <text evidence="12">The sequence shown here is derived from an EMBL/GenBank/DDBJ whole genome shotgun (WGS) entry which is preliminary data.</text>
</comment>
<feature type="binding site" evidence="10">
    <location>
        <begin position="148"/>
        <end position="151"/>
    </location>
    <ligand>
        <name>substrate</name>
    </ligand>
</feature>
<protein>
    <recommendedName>
        <fullName evidence="10">dITP/XTP pyrophosphatase</fullName>
        <ecNumber evidence="10">3.6.1.66</ecNumber>
    </recommendedName>
    <alternativeName>
        <fullName evidence="10">Non-canonical purine NTP pyrophosphatase</fullName>
    </alternativeName>
    <alternativeName>
        <fullName evidence="10">Non-standard purine NTP pyrophosphatase</fullName>
    </alternativeName>
    <alternativeName>
        <fullName evidence="10">Nucleoside-triphosphate diphosphatase</fullName>
    </alternativeName>
    <alternativeName>
        <fullName evidence="10">Nucleoside-triphosphate pyrophosphatase</fullName>
        <shortName evidence="10">NTPase</shortName>
    </alternativeName>
</protein>
<dbReference type="InterPro" id="IPR020922">
    <property type="entry name" value="dITP/XTP_pyrophosphatase"/>
</dbReference>
<accession>A0A0E9LSZ6</accession>
<sequence>MKLLFATHNQHKLEEIQQLITPSVELVSLNELRFSEEIDETGTDLTENALIKAQTIYRKFQLDTFADDTGLEVDVLNGEPGVYSARYAGEEKNSVANMQKVLSLMQGQANRKARFRTVIALIYKQQEFLFEGIVNGEILEVPMGQGGFGYDPIFKPEGFDQSFAQMNAATKNSISHRGRAVEQLINFIHQIS</sequence>
<dbReference type="PANTHER" id="PTHR11067:SF9">
    <property type="entry name" value="INOSINE TRIPHOSPHATE PYROPHOSPHATASE"/>
    <property type="match status" value="1"/>
</dbReference>
<organism evidence="12 13">
    <name type="scientific">Geofilum rubicundum JCM 15548</name>
    <dbReference type="NCBI Taxonomy" id="1236989"/>
    <lineage>
        <taxon>Bacteria</taxon>
        <taxon>Pseudomonadati</taxon>
        <taxon>Bacteroidota</taxon>
        <taxon>Bacteroidia</taxon>
        <taxon>Marinilabiliales</taxon>
        <taxon>Marinilabiliaceae</taxon>
        <taxon>Geofilum</taxon>
    </lineage>
</organism>
<dbReference type="GO" id="GO:0009146">
    <property type="term" value="P:purine nucleoside triphosphate catabolic process"/>
    <property type="evidence" value="ECO:0007669"/>
    <property type="project" value="UniProtKB-UniRule"/>
</dbReference>
<dbReference type="FunFam" id="3.90.950.10:FF:000001">
    <property type="entry name" value="dITP/XTP pyrophosphatase"/>
    <property type="match status" value="1"/>
</dbReference>
<proteinExistence type="inferred from homology"/>